<dbReference type="EMBL" id="JACXWD010000046">
    <property type="protein sequence ID" value="MBD3868860.1"/>
    <property type="molecule type" value="Genomic_DNA"/>
</dbReference>
<dbReference type="PANTHER" id="PTHR43818:SF11">
    <property type="entry name" value="BCDNA.GH03377"/>
    <property type="match status" value="1"/>
</dbReference>
<dbReference type="Gene3D" id="3.40.50.720">
    <property type="entry name" value="NAD(P)-binding Rossmann-like Domain"/>
    <property type="match status" value="1"/>
</dbReference>
<gene>
    <name evidence="4" type="ORF">IFK94_12100</name>
</gene>
<reference evidence="4 5" key="1">
    <citation type="submission" date="2020-08" db="EMBL/GenBank/DDBJ databases">
        <title>Acidobacteriota in marine sediments use diverse sulfur dissimilation pathways.</title>
        <authorList>
            <person name="Wasmund K."/>
        </authorList>
    </citation>
    <scope>NUCLEOTIDE SEQUENCE [LARGE SCALE GENOMIC DNA]</scope>
    <source>
        <strain evidence="4">MAG AM4</strain>
    </source>
</reference>
<dbReference type="PANTHER" id="PTHR43818">
    <property type="entry name" value="BCDNA.GH03377"/>
    <property type="match status" value="1"/>
</dbReference>
<dbReference type="Pfam" id="PF01408">
    <property type="entry name" value="GFO_IDH_MocA"/>
    <property type="match status" value="1"/>
</dbReference>
<dbReference type="AlphaFoldDB" id="A0A8J6Y0M0"/>
<keyword evidence="1" id="KW-0560">Oxidoreductase</keyword>
<dbReference type="SUPFAM" id="SSF55347">
    <property type="entry name" value="Glyceraldehyde-3-phosphate dehydrogenase-like, C-terminal domain"/>
    <property type="match status" value="1"/>
</dbReference>
<evidence type="ECO:0000313" key="4">
    <source>
        <dbReference type="EMBL" id="MBD3868860.1"/>
    </source>
</evidence>
<dbReference type="Pfam" id="PF22725">
    <property type="entry name" value="GFO_IDH_MocA_C3"/>
    <property type="match status" value="1"/>
</dbReference>
<proteinExistence type="predicted"/>
<feature type="domain" description="Gfo/Idh/MocA-like oxidoreductase N-terminal" evidence="2">
    <location>
        <begin position="4"/>
        <end position="122"/>
    </location>
</feature>
<sequence>MEPLKIGIIGAGAIAQRNAREAVASGVARLAGVFDVNHKVARNMAKALSAPFYPTVESMLASPDVDTVLISVPHHLHRPLGVQAAQSGKHVMMEKPVANSLEEADAILDACKTNGVGLTVNYSFRFLPKIQKAKQLVEMGALGDITGIQILQHQYKDPGYWTGARSNSPDDWRASREKCGGGFLIMTTCHIIDYVHFITGLRTERIYSEYGTLCSPAEVEDIISIACKLENGAVGSLCASSIMRGVDQNEERISGTNGTMVLNEDGISLFSTRPVDGLKPGKVHRIKKFPDVSWTAEWVRDFATSLHEGREPAVSGRDAWDNLAFITSAYDSMEKGMAVQVPVLPSVTGAKER</sequence>
<feature type="domain" description="GFO/IDH/MocA-like oxidoreductase" evidence="3">
    <location>
        <begin position="130"/>
        <end position="260"/>
    </location>
</feature>
<evidence type="ECO:0000313" key="5">
    <source>
        <dbReference type="Proteomes" id="UP000648239"/>
    </source>
</evidence>
<name>A0A8J6Y0M0_9BACT</name>
<dbReference type="SUPFAM" id="SSF51735">
    <property type="entry name" value="NAD(P)-binding Rossmann-fold domains"/>
    <property type="match status" value="1"/>
</dbReference>
<evidence type="ECO:0000256" key="1">
    <source>
        <dbReference type="ARBA" id="ARBA00023002"/>
    </source>
</evidence>
<evidence type="ECO:0000259" key="2">
    <source>
        <dbReference type="Pfam" id="PF01408"/>
    </source>
</evidence>
<dbReference type="Proteomes" id="UP000648239">
    <property type="component" value="Unassembled WGS sequence"/>
</dbReference>
<dbReference type="GO" id="GO:0016491">
    <property type="term" value="F:oxidoreductase activity"/>
    <property type="evidence" value="ECO:0007669"/>
    <property type="project" value="UniProtKB-KW"/>
</dbReference>
<organism evidence="4 5">
    <name type="scientific">Candidatus Polarisedimenticola svalbardensis</name>
    <dbReference type="NCBI Taxonomy" id="2886004"/>
    <lineage>
        <taxon>Bacteria</taxon>
        <taxon>Pseudomonadati</taxon>
        <taxon>Acidobacteriota</taxon>
        <taxon>Candidatus Polarisedimenticolia</taxon>
        <taxon>Candidatus Polarisedimenticolales</taxon>
        <taxon>Candidatus Polarisedimenticolaceae</taxon>
        <taxon>Candidatus Polarisedimenticola</taxon>
    </lineage>
</organism>
<dbReference type="Gene3D" id="3.30.360.10">
    <property type="entry name" value="Dihydrodipicolinate Reductase, domain 2"/>
    <property type="match status" value="1"/>
</dbReference>
<dbReference type="GO" id="GO:0000166">
    <property type="term" value="F:nucleotide binding"/>
    <property type="evidence" value="ECO:0007669"/>
    <property type="project" value="InterPro"/>
</dbReference>
<evidence type="ECO:0000259" key="3">
    <source>
        <dbReference type="Pfam" id="PF22725"/>
    </source>
</evidence>
<protein>
    <submittedName>
        <fullName evidence="4">Gfo/Idh/MocA family oxidoreductase</fullName>
    </submittedName>
</protein>
<accession>A0A8J6Y0M0</accession>
<comment type="caution">
    <text evidence="4">The sequence shown here is derived from an EMBL/GenBank/DDBJ whole genome shotgun (WGS) entry which is preliminary data.</text>
</comment>
<dbReference type="InterPro" id="IPR000683">
    <property type="entry name" value="Gfo/Idh/MocA-like_OxRdtase_N"/>
</dbReference>
<dbReference type="InterPro" id="IPR055170">
    <property type="entry name" value="GFO_IDH_MocA-like_dom"/>
</dbReference>
<dbReference type="InterPro" id="IPR050463">
    <property type="entry name" value="Gfo/Idh/MocA_oxidrdct_glycsds"/>
</dbReference>
<dbReference type="InterPro" id="IPR036291">
    <property type="entry name" value="NAD(P)-bd_dom_sf"/>
</dbReference>